<accession>A0A3N4HLT3</accession>
<feature type="non-terminal residue" evidence="2">
    <location>
        <position position="614"/>
    </location>
</feature>
<feature type="region of interest" description="Disordered" evidence="1">
    <location>
        <begin position="225"/>
        <end position="298"/>
    </location>
</feature>
<protein>
    <submittedName>
        <fullName evidence="2">Uncharacterized protein</fullName>
    </submittedName>
</protein>
<dbReference type="SUPFAM" id="SSF56672">
    <property type="entry name" value="DNA/RNA polymerases"/>
    <property type="match status" value="1"/>
</dbReference>
<feature type="compositionally biased region" description="Low complexity" evidence="1">
    <location>
        <begin position="409"/>
        <end position="419"/>
    </location>
</feature>
<feature type="compositionally biased region" description="Basic and acidic residues" evidence="1">
    <location>
        <begin position="227"/>
        <end position="245"/>
    </location>
</feature>
<feature type="compositionally biased region" description="Basic and acidic residues" evidence="1">
    <location>
        <begin position="138"/>
        <end position="147"/>
    </location>
</feature>
<dbReference type="AlphaFoldDB" id="A0A3N4HLT3"/>
<evidence type="ECO:0000256" key="1">
    <source>
        <dbReference type="SAM" id="MobiDB-lite"/>
    </source>
</evidence>
<dbReference type="EMBL" id="ML120177">
    <property type="protein sequence ID" value="RPA70634.1"/>
    <property type="molecule type" value="Genomic_DNA"/>
</dbReference>
<reference evidence="2 3" key="1">
    <citation type="journal article" date="2018" name="Nat. Ecol. Evol.">
        <title>Pezizomycetes genomes reveal the molecular basis of ectomycorrhizal truffle lifestyle.</title>
        <authorList>
            <person name="Murat C."/>
            <person name="Payen T."/>
            <person name="Noel B."/>
            <person name="Kuo A."/>
            <person name="Morin E."/>
            <person name="Chen J."/>
            <person name="Kohler A."/>
            <person name="Krizsan K."/>
            <person name="Balestrini R."/>
            <person name="Da Silva C."/>
            <person name="Montanini B."/>
            <person name="Hainaut M."/>
            <person name="Levati E."/>
            <person name="Barry K.W."/>
            <person name="Belfiori B."/>
            <person name="Cichocki N."/>
            <person name="Clum A."/>
            <person name="Dockter R.B."/>
            <person name="Fauchery L."/>
            <person name="Guy J."/>
            <person name="Iotti M."/>
            <person name="Le Tacon F."/>
            <person name="Lindquist E.A."/>
            <person name="Lipzen A."/>
            <person name="Malagnac F."/>
            <person name="Mello A."/>
            <person name="Molinier V."/>
            <person name="Miyauchi S."/>
            <person name="Poulain J."/>
            <person name="Riccioni C."/>
            <person name="Rubini A."/>
            <person name="Sitrit Y."/>
            <person name="Splivallo R."/>
            <person name="Traeger S."/>
            <person name="Wang M."/>
            <person name="Zifcakova L."/>
            <person name="Wipf D."/>
            <person name="Zambonelli A."/>
            <person name="Paolocci F."/>
            <person name="Nowrousian M."/>
            <person name="Ottonello S."/>
            <person name="Baldrian P."/>
            <person name="Spatafora J.W."/>
            <person name="Henrissat B."/>
            <person name="Nagy L.G."/>
            <person name="Aury J.M."/>
            <person name="Wincker P."/>
            <person name="Grigoriev I.V."/>
            <person name="Bonfante P."/>
            <person name="Martin F.M."/>
        </authorList>
    </citation>
    <scope>NUCLEOTIDE SEQUENCE [LARGE SCALE GENOMIC DNA]</scope>
    <source>
        <strain evidence="2 3">RN42</strain>
    </source>
</reference>
<proteinExistence type="predicted"/>
<gene>
    <name evidence="2" type="ORF">BJ508DRAFT_316352</name>
</gene>
<dbReference type="InterPro" id="IPR043502">
    <property type="entry name" value="DNA/RNA_pol_sf"/>
</dbReference>
<feature type="region of interest" description="Disordered" evidence="1">
    <location>
        <begin position="333"/>
        <end position="368"/>
    </location>
</feature>
<dbReference type="STRING" id="1160509.A0A3N4HLT3"/>
<dbReference type="OrthoDB" id="4774297at2759"/>
<feature type="compositionally biased region" description="Polar residues" evidence="1">
    <location>
        <begin position="339"/>
        <end position="358"/>
    </location>
</feature>
<dbReference type="Proteomes" id="UP000275078">
    <property type="component" value="Unassembled WGS sequence"/>
</dbReference>
<name>A0A3N4HLT3_ASCIM</name>
<evidence type="ECO:0000313" key="2">
    <source>
        <dbReference type="EMBL" id="RPA70634.1"/>
    </source>
</evidence>
<sequence length="614" mass="67809">MPVPCNLHLTEEAFVARLDALADLTPAEQAGITEHTYQLELFLRAMDSPALYYAPNKARLAFSSTKLLGKIVDATGVVSDPTKLEAIQAFKFPETVKELETFIGMVTYLGDTIPPSKYDPPSRASSTPPEESPPMQDTRTRERRLDDLFGTTPRDSNESDWSRPDPLVQASMAQASSVSLSLDAKSEAVSDDFRYSLEQFPREETASLPDLPDQEQVSLYDDYAEGSGRHSEAGESRPSSREETRSALSSSRHHHQSMPAASSPLDPEQASPYEDHAEGAGAHSDASDSRPISEATHTELSSSYTLRYLQSMPESSSQPSPFFTRPFSAPACTYPGDASQRTPDWSPSVRSARHSTPPSRHASLYDRLHSDDTSGDNWQVPISPSHSVHLEATSSDRYFQAFASTSLSSPQLPPLNSQHTLHHPSPPPSPSVTTQQPSLPMAQVVGLTPEQLTAFLAAFVSTPKMSFKDANIPYFNPDIVTTKRYEIIDGKKCVKDPFDYAEDIIDACNTLGHPVVTQNLHTRMDGHSATLWYSQLPQSEKYALINDPMPVPLPGQLSEGCPRWRAKLIEVFADKKNNSLARVIANSYTMERLKKGDDIFPWAMEQLTLLRRTG</sequence>
<keyword evidence="3" id="KW-1185">Reference proteome</keyword>
<feature type="region of interest" description="Disordered" evidence="1">
    <location>
        <begin position="409"/>
        <end position="437"/>
    </location>
</feature>
<organism evidence="2 3">
    <name type="scientific">Ascobolus immersus RN42</name>
    <dbReference type="NCBI Taxonomy" id="1160509"/>
    <lineage>
        <taxon>Eukaryota</taxon>
        <taxon>Fungi</taxon>
        <taxon>Dikarya</taxon>
        <taxon>Ascomycota</taxon>
        <taxon>Pezizomycotina</taxon>
        <taxon>Pezizomycetes</taxon>
        <taxon>Pezizales</taxon>
        <taxon>Ascobolaceae</taxon>
        <taxon>Ascobolus</taxon>
    </lineage>
</organism>
<feature type="region of interest" description="Disordered" evidence="1">
    <location>
        <begin position="114"/>
        <end position="164"/>
    </location>
</feature>
<evidence type="ECO:0000313" key="3">
    <source>
        <dbReference type="Proteomes" id="UP000275078"/>
    </source>
</evidence>